<reference evidence="1 2" key="1">
    <citation type="submission" date="2015-01" db="EMBL/GenBank/DDBJ databases">
        <title>Comparative genomics of non-oral Prevotella species.</title>
        <authorList>
            <person name="Accetto T."/>
            <person name="Nograsek B."/>
            <person name="Avgustin G."/>
        </authorList>
    </citation>
    <scope>NUCLEOTIDE SEQUENCE [LARGE SCALE GENOMIC DNA]</scope>
    <source>
        <strain evidence="1 2">P5-119</strain>
    </source>
</reference>
<dbReference type="STRING" id="1602171.ST44_02235"/>
<evidence type="ECO:0000313" key="2">
    <source>
        <dbReference type="Proteomes" id="UP000032046"/>
    </source>
</evidence>
<evidence type="ECO:0000313" key="1">
    <source>
        <dbReference type="EMBL" id="KIP64474.1"/>
    </source>
</evidence>
<sequence length="429" mass="49775">MKIIDNDPIDKPCIGELIEEQCAVGQFADNCLYLIADPEADIAKRAVDIIEQFKQIADCDDYYNTYELEVVQNVELKNHPKIKEHIEQHGDNFLIQLASHGFNEKKRFIVAKTDNDKLFENINLMIYAAERIAKFDIAALLRSFVEDNTDEFVELARNAITDKRFQSNYFAALSANTIHPTFGMASSTAKLKEQMEIKGVITHKQRMEMYDRLLDNLKKSHKKHDPKMEAEIEFIIKSIDPATLRMFFQRQSPKLQEKMSDFVNPKHLAEVSSMDLEIRWSEKIDKTRKTDGHYRLFLSRGDERLMVHFSRSAGFVLYLIYLIDRKKNGDKVDTLNIVQYKQLFGKLYEMTYGINGETIFTDMVKNFNSEGELQQKGLYTVLKSIREDIGNTCERMQEPAEPFLLQDMKAHLAVLPKHIILPEKIMALI</sequence>
<organism evidence="1 2">
    <name type="scientific">Prevotella pectinovora</name>
    <dbReference type="NCBI Taxonomy" id="1602169"/>
    <lineage>
        <taxon>Bacteria</taxon>
        <taxon>Pseudomonadati</taxon>
        <taxon>Bacteroidota</taxon>
        <taxon>Bacteroidia</taxon>
        <taxon>Bacteroidales</taxon>
        <taxon>Prevotellaceae</taxon>
        <taxon>Prevotella</taxon>
    </lineage>
</organism>
<accession>A0A0D0J241</accession>
<dbReference type="RefSeq" id="WP_042517706.1">
    <property type="nucleotide sequence ID" value="NZ_JXQI01000082.1"/>
</dbReference>
<dbReference type="AlphaFoldDB" id="A0A0D0J241"/>
<dbReference type="OrthoDB" id="1074670at2"/>
<proteinExistence type="predicted"/>
<keyword evidence="2" id="KW-1185">Reference proteome</keyword>
<comment type="caution">
    <text evidence="1">The sequence shown here is derived from an EMBL/GenBank/DDBJ whole genome shotgun (WGS) entry which is preliminary data.</text>
</comment>
<gene>
    <name evidence="1" type="ORF">ST44_02235</name>
</gene>
<dbReference type="Proteomes" id="UP000032046">
    <property type="component" value="Unassembled WGS sequence"/>
</dbReference>
<protein>
    <submittedName>
        <fullName evidence="1">Uncharacterized protein</fullName>
    </submittedName>
</protein>
<name>A0A0D0J241_9BACT</name>
<dbReference type="EMBL" id="JXQK01000020">
    <property type="protein sequence ID" value="KIP64474.1"/>
    <property type="molecule type" value="Genomic_DNA"/>
</dbReference>